<dbReference type="Proteomes" id="UP000681967">
    <property type="component" value="Unassembled WGS sequence"/>
</dbReference>
<comment type="caution">
    <text evidence="1">The sequence shown here is derived from an EMBL/GenBank/DDBJ whole genome shotgun (WGS) entry which is preliminary data.</text>
</comment>
<dbReference type="AlphaFoldDB" id="A0A8S2Z6F3"/>
<accession>A0A8S2Z6F3</accession>
<dbReference type="EMBL" id="CAJOBJ010125666">
    <property type="protein sequence ID" value="CAF4697842.1"/>
    <property type="molecule type" value="Genomic_DNA"/>
</dbReference>
<sequence>NGTLDQPVSTLVSHNEHWPETSLTGLNILLNLLSYSNALFFGQASVRIHSLLHSRPLSNVNKIFLTIPQ</sequence>
<gene>
    <name evidence="1" type="ORF">BYL167_LOCUS40520</name>
    <name evidence="2" type="ORF">GIL414_LOCUS42943</name>
</gene>
<name>A0A8S2Z6F3_9BILA</name>
<feature type="non-terminal residue" evidence="1">
    <location>
        <position position="1"/>
    </location>
</feature>
<proteinExistence type="predicted"/>
<protein>
    <submittedName>
        <fullName evidence="1">Uncharacterized protein</fullName>
    </submittedName>
</protein>
<evidence type="ECO:0000313" key="1">
    <source>
        <dbReference type="EMBL" id="CAF4610519.1"/>
    </source>
</evidence>
<evidence type="ECO:0000313" key="2">
    <source>
        <dbReference type="EMBL" id="CAF4697842.1"/>
    </source>
</evidence>
<organism evidence="1 3">
    <name type="scientific">Rotaria magnacalcarata</name>
    <dbReference type="NCBI Taxonomy" id="392030"/>
    <lineage>
        <taxon>Eukaryota</taxon>
        <taxon>Metazoa</taxon>
        <taxon>Spiralia</taxon>
        <taxon>Gnathifera</taxon>
        <taxon>Rotifera</taxon>
        <taxon>Eurotatoria</taxon>
        <taxon>Bdelloidea</taxon>
        <taxon>Philodinida</taxon>
        <taxon>Philodinidae</taxon>
        <taxon>Rotaria</taxon>
    </lineage>
</organism>
<reference evidence="1" key="1">
    <citation type="submission" date="2021-02" db="EMBL/GenBank/DDBJ databases">
        <authorList>
            <person name="Nowell W R."/>
        </authorList>
    </citation>
    <scope>NUCLEOTIDE SEQUENCE</scope>
</reference>
<dbReference type="EMBL" id="CAJOBH010100529">
    <property type="protein sequence ID" value="CAF4610519.1"/>
    <property type="molecule type" value="Genomic_DNA"/>
</dbReference>
<dbReference type="Proteomes" id="UP000681720">
    <property type="component" value="Unassembled WGS sequence"/>
</dbReference>
<evidence type="ECO:0000313" key="3">
    <source>
        <dbReference type="Proteomes" id="UP000681967"/>
    </source>
</evidence>